<feature type="compositionally biased region" description="Basic residues" evidence="1">
    <location>
        <begin position="1"/>
        <end position="12"/>
    </location>
</feature>
<name>A0ABS1MYZ9_9ACTN</name>
<reference evidence="2 3" key="1">
    <citation type="submission" date="2021-01" db="EMBL/GenBank/DDBJ databases">
        <title>WGS of actinomycetes isolated from Thailand.</title>
        <authorList>
            <person name="Thawai C."/>
        </authorList>
    </citation>
    <scope>NUCLEOTIDE SEQUENCE [LARGE SCALE GENOMIC DNA]</scope>
    <source>
        <strain evidence="2 3">CH9-7</strain>
    </source>
</reference>
<proteinExistence type="predicted"/>
<feature type="region of interest" description="Disordered" evidence="1">
    <location>
        <begin position="1"/>
        <end position="57"/>
    </location>
</feature>
<protein>
    <submittedName>
        <fullName evidence="2">DUF1360 domain-containing protein</fullName>
    </submittedName>
</protein>
<evidence type="ECO:0000256" key="1">
    <source>
        <dbReference type="SAM" id="MobiDB-lite"/>
    </source>
</evidence>
<sequence>MGRRTPRRRDRRRALPDPGPPDTRPPESRSTDAHPPESLPPDDARQPGGHDYSPEADRPLRGYLTALAAFGAYNAGWAVAIRRRGRALPERPDPRDLALTAVATFRLSRLLTKGSVTSPLRAPFTVYEGPEGPAEVSERPRQGGPTETLGELLTCPFCLSVWLASTLTAAQLLWPRLTRTTTGALTALAAADALQLAYTALESRATHPEPPPN</sequence>
<dbReference type="RefSeq" id="WP_201808439.1">
    <property type="nucleotide sequence ID" value="NZ_JAERRI010000016.1"/>
</dbReference>
<evidence type="ECO:0000313" key="2">
    <source>
        <dbReference type="EMBL" id="MBL1092953.1"/>
    </source>
</evidence>
<accession>A0ABS1MYZ9</accession>
<evidence type="ECO:0000313" key="3">
    <source>
        <dbReference type="Proteomes" id="UP000629371"/>
    </source>
</evidence>
<dbReference type="EMBL" id="JAERRI010000016">
    <property type="protein sequence ID" value="MBL1092953.1"/>
    <property type="molecule type" value="Genomic_DNA"/>
</dbReference>
<comment type="caution">
    <text evidence="2">The sequence shown here is derived from an EMBL/GenBank/DDBJ whole genome shotgun (WGS) entry which is preliminary data.</text>
</comment>
<keyword evidence="3" id="KW-1185">Reference proteome</keyword>
<feature type="compositionally biased region" description="Basic and acidic residues" evidence="1">
    <location>
        <begin position="24"/>
        <end position="35"/>
    </location>
</feature>
<feature type="region of interest" description="Disordered" evidence="1">
    <location>
        <begin position="122"/>
        <end position="145"/>
    </location>
</feature>
<gene>
    <name evidence="2" type="ORF">JK360_26880</name>
</gene>
<dbReference type="Pfam" id="PF07098">
    <property type="entry name" value="DUF1360"/>
    <property type="match status" value="1"/>
</dbReference>
<organism evidence="2 3">
    <name type="scientific">Streptomyces siderophoricus</name>
    <dbReference type="NCBI Taxonomy" id="2802281"/>
    <lineage>
        <taxon>Bacteria</taxon>
        <taxon>Bacillati</taxon>
        <taxon>Actinomycetota</taxon>
        <taxon>Actinomycetes</taxon>
        <taxon>Kitasatosporales</taxon>
        <taxon>Streptomycetaceae</taxon>
        <taxon>Streptomyces</taxon>
    </lineage>
</organism>
<dbReference type="Proteomes" id="UP000629371">
    <property type="component" value="Unassembled WGS sequence"/>
</dbReference>
<dbReference type="InterPro" id="IPR010773">
    <property type="entry name" value="Mycophage_PG1_Gp7"/>
</dbReference>